<evidence type="ECO:0000313" key="5">
    <source>
        <dbReference type="EMBL" id="HGY09610.1"/>
    </source>
</evidence>
<feature type="active site" description="Cysteine sulfenic acid (-SOH) intermediate; for peroxidase activity" evidence="3">
    <location>
        <position position="46"/>
    </location>
</feature>
<comment type="caution">
    <text evidence="5">The sequence shown here is derived from an EMBL/GenBank/DDBJ whole genome shotgun (WGS) entry which is preliminary data.</text>
</comment>
<feature type="domain" description="Thioredoxin" evidence="4">
    <location>
        <begin position="3"/>
        <end position="155"/>
    </location>
</feature>
<dbReference type="InterPro" id="IPR050455">
    <property type="entry name" value="Tpx_Peroxidase_subfamily"/>
</dbReference>
<dbReference type="Gene3D" id="3.40.30.10">
    <property type="entry name" value="Glutaredoxin"/>
    <property type="match status" value="1"/>
</dbReference>
<proteinExistence type="predicted"/>
<dbReference type="Pfam" id="PF00578">
    <property type="entry name" value="AhpC-TSA"/>
    <property type="match status" value="1"/>
</dbReference>
<accession>A0A7C4VGK9</accession>
<dbReference type="Proteomes" id="UP000885759">
    <property type="component" value="Unassembled WGS sequence"/>
</dbReference>
<evidence type="ECO:0000256" key="1">
    <source>
        <dbReference type="ARBA" id="ARBA00023002"/>
    </source>
</evidence>
<dbReference type="AlphaFoldDB" id="A0A7C4VGK9"/>
<dbReference type="EMBL" id="DRPZ01000165">
    <property type="protein sequence ID" value="HGY09610.1"/>
    <property type="molecule type" value="Genomic_DNA"/>
</dbReference>
<dbReference type="PANTHER" id="PTHR43110">
    <property type="entry name" value="THIOL PEROXIDASE"/>
    <property type="match status" value="1"/>
</dbReference>
<dbReference type="InterPro" id="IPR013766">
    <property type="entry name" value="Thioredoxin_domain"/>
</dbReference>
<dbReference type="PROSITE" id="PS51352">
    <property type="entry name" value="THIOREDOXIN_2"/>
    <property type="match status" value="1"/>
</dbReference>
<dbReference type="PANTHER" id="PTHR43110:SF1">
    <property type="entry name" value="THIOL PEROXIDASE"/>
    <property type="match status" value="1"/>
</dbReference>
<protein>
    <submittedName>
        <fullName evidence="5">Redoxin domain-containing protein</fullName>
    </submittedName>
</protein>
<sequence>MSIQPGDRLPHATVFTKDLEPADLAEYGRGKPLVLLFFPGSFTSVCEKELCTFRDSMAAYNEVGAQVVGLSVDTPFCQAAFAEKNRIDYPLLSDFNKEAIRAFGVVLPELKGLRELAQRAAFVADADGVVRWAWIAENPGQEPPYDEVAAAVRAL</sequence>
<dbReference type="InterPro" id="IPR000866">
    <property type="entry name" value="AhpC/TSA"/>
</dbReference>
<gene>
    <name evidence="5" type="ORF">ENK37_06110</name>
</gene>
<name>A0A7C4VGK9_9DEIN</name>
<organism evidence="5">
    <name type="scientific">Oceanithermus profundus</name>
    <dbReference type="NCBI Taxonomy" id="187137"/>
    <lineage>
        <taxon>Bacteria</taxon>
        <taxon>Thermotogati</taxon>
        <taxon>Deinococcota</taxon>
        <taxon>Deinococci</taxon>
        <taxon>Thermales</taxon>
        <taxon>Thermaceae</taxon>
        <taxon>Oceanithermus</taxon>
    </lineage>
</organism>
<dbReference type="PIRSF" id="PIRSF000239">
    <property type="entry name" value="AHPC"/>
    <property type="match status" value="1"/>
</dbReference>
<keyword evidence="2" id="KW-0676">Redox-active center</keyword>
<dbReference type="GO" id="GO:0016491">
    <property type="term" value="F:oxidoreductase activity"/>
    <property type="evidence" value="ECO:0007669"/>
    <property type="project" value="UniProtKB-KW"/>
</dbReference>
<reference evidence="5" key="1">
    <citation type="journal article" date="2020" name="mSystems">
        <title>Genome- and Community-Level Interaction Insights into Carbon Utilization and Element Cycling Functions of Hydrothermarchaeota in Hydrothermal Sediment.</title>
        <authorList>
            <person name="Zhou Z."/>
            <person name="Liu Y."/>
            <person name="Xu W."/>
            <person name="Pan J."/>
            <person name="Luo Z.H."/>
            <person name="Li M."/>
        </authorList>
    </citation>
    <scope>NUCLEOTIDE SEQUENCE [LARGE SCALE GENOMIC DNA]</scope>
    <source>
        <strain evidence="5">HyVt-570</strain>
    </source>
</reference>
<dbReference type="GO" id="GO:0016209">
    <property type="term" value="F:antioxidant activity"/>
    <property type="evidence" value="ECO:0007669"/>
    <property type="project" value="InterPro"/>
</dbReference>
<keyword evidence="1" id="KW-0560">Oxidoreductase</keyword>
<evidence type="ECO:0000256" key="3">
    <source>
        <dbReference type="PIRSR" id="PIRSR000239-1"/>
    </source>
</evidence>
<dbReference type="SUPFAM" id="SSF52833">
    <property type="entry name" value="Thioredoxin-like"/>
    <property type="match status" value="1"/>
</dbReference>
<evidence type="ECO:0000256" key="2">
    <source>
        <dbReference type="ARBA" id="ARBA00023284"/>
    </source>
</evidence>
<evidence type="ECO:0000259" key="4">
    <source>
        <dbReference type="PROSITE" id="PS51352"/>
    </source>
</evidence>
<dbReference type="InterPro" id="IPR036249">
    <property type="entry name" value="Thioredoxin-like_sf"/>
</dbReference>
<dbReference type="InterPro" id="IPR024706">
    <property type="entry name" value="Peroxiredoxin_AhpC-typ"/>
</dbReference>